<reference evidence="2 3" key="1">
    <citation type="submission" date="2020-06" db="EMBL/GenBank/DDBJ databases">
        <authorList>
            <person name="Criscuolo A."/>
        </authorList>
    </citation>
    <scope>NUCLEOTIDE SEQUENCE [LARGE SCALE GENOMIC DNA]</scope>
    <source>
        <strain evidence="2">1804121828</strain>
    </source>
</reference>
<organism evidence="2 3">
    <name type="scientific">Aedoeadaptatus nemausensis</name>
    <dbReference type="NCBI Taxonomy" id="2582829"/>
    <lineage>
        <taxon>Bacteria</taxon>
        <taxon>Bacillati</taxon>
        <taxon>Bacillota</taxon>
        <taxon>Tissierellia</taxon>
        <taxon>Tissierellales</taxon>
        <taxon>Peptoniphilaceae</taxon>
        <taxon>Aedoeadaptatus</taxon>
    </lineage>
</organism>
<evidence type="ECO:0000313" key="2">
    <source>
        <dbReference type="EMBL" id="CAC9931697.1"/>
    </source>
</evidence>
<dbReference type="Proteomes" id="UP000586454">
    <property type="component" value="Unassembled WGS sequence"/>
</dbReference>
<dbReference type="RefSeq" id="WP_218956323.1">
    <property type="nucleotide sequence ID" value="NZ_CAIJCS010000019.1"/>
</dbReference>
<feature type="region of interest" description="Disordered" evidence="1">
    <location>
        <begin position="1"/>
        <end position="22"/>
    </location>
</feature>
<dbReference type="Pfam" id="PF05119">
    <property type="entry name" value="Terminase_4"/>
    <property type="match status" value="1"/>
</dbReference>
<dbReference type="EMBL" id="CAIJCS010000019">
    <property type="protein sequence ID" value="CAC9931697.1"/>
    <property type="molecule type" value="Genomic_DNA"/>
</dbReference>
<comment type="caution">
    <text evidence="2">The sequence shown here is derived from an EMBL/GenBank/DDBJ whole genome shotgun (WGS) entry which is preliminary data.</text>
</comment>
<dbReference type="InterPro" id="IPR006448">
    <property type="entry name" value="Phage_term_ssu_P27"/>
</dbReference>
<proteinExistence type="predicted"/>
<gene>
    <name evidence="2" type="ORF">PEPNEM18_01048</name>
</gene>
<evidence type="ECO:0000313" key="3">
    <source>
        <dbReference type="Proteomes" id="UP000586454"/>
    </source>
</evidence>
<name>A0A6V6Y5I7_9FIRM</name>
<evidence type="ECO:0008006" key="4">
    <source>
        <dbReference type="Google" id="ProtNLM"/>
    </source>
</evidence>
<evidence type="ECO:0000256" key="1">
    <source>
        <dbReference type="SAM" id="MobiDB-lite"/>
    </source>
</evidence>
<accession>A0A6V6Y5I7</accession>
<protein>
    <recommendedName>
        <fullName evidence="4">Phage terminase, small subunit</fullName>
    </recommendedName>
</protein>
<sequence length="123" mass="14251">MDEIDMQGQLQAAREKRYKSRKRKRNVIKKGLLSQLDELGISGKHFEDLVEDYMSLWDTKNELIFDIEDKGVSVFYQNGANQWGYKKNDSVAELNRVNAQMLKIIASLHLQPEAKEDDGDFTL</sequence>
<keyword evidence="3" id="KW-1185">Reference proteome</keyword>
<dbReference type="AlphaFoldDB" id="A0A6V6Y5I7"/>